<evidence type="ECO:0000313" key="1">
    <source>
        <dbReference type="EMBL" id="MBB5286788.1"/>
    </source>
</evidence>
<dbReference type="AlphaFoldDB" id="A0A840U377"/>
<keyword evidence="2" id="KW-1185">Reference proteome</keyword>
<organism evidence="1 2">
    <name type="scientific">Rhabdobacter roseus</name>
    <dbReference type="NCBI Taxonomy" id="1655419"/>
    <lineage>
        <taxon>Bacteria</taxon>
        <taxon>Pseudomonadati</taxon>
        <taxon>Bacteroidota</taxon>
        <taxon>Cytophagia</taxon>
        <taxon>Cytophagales</taxon>
        <taxon>Cytophagaceae</taxon>
        <taxon>Rhabdobacter</taxon>
    </lineage>
</organism>
<evidence type="ECO:0008006" key="3">
    <source>
        <dbReference type="Google" id="ProtNLM"/>
    </source>
</evidence>
<evidence type="ECO:0000313" key="2">
    <source>
        <dbReference type="Proteomes" id="UP000557307"/>
    </source>
</evidence>
<proteinExistence type="predicted"/>
<accession>A0A840U377</accession>
<gene>
    <name evidence="1" type="ORF">HNQ92_004949</name>
</gene>
<dbReference type="RefSeq" id="WP_184178254.1">
    <property type="nucleotide sequence ID" value="NZ_JACHGF010000011.1"/>
</dbReference>
<protein>
    <recommendedName>
        <fullName evidence="3">Prevent-host-death protein</fullName>
    </recommendedName>
</protein>
<dbReference type="Proteomes" id="UP000557307">
    <property type="component" value="Unassembled WGS sequence"/>
</dbReference>
<comment type="caution">
    <text evidence="1">The sequence shown here is derived from an EMBL/GenBank/DDBJ whole genome shotgun (WGS) entry which is preliminary data.</text>
</comment>
<dbReference type="EMBL" id="JACHGF010000011">
    <property type="protein sequence ID" value="MBB5286788.1"/>
    <property type="molecule type" value="Genomic_DNA"/>
</dbReference>
<sequence length="66" mass="7544">MNIQYVSNAKGEIMAVQLPLKAWREIEKKLEALAIAESIRKGYQDMEQIEKGELPAKTLEDLLNEL</sequence>
<name>A0A840U377_9BACT</name>
<reference evidence="1 2" key="1">
    <citation type="submission" date="2020-08" db="EMBL/GenBank/DDBJ databases">
        <title>Genomic Encyclopedia of Type Strains, Phase IV (KMG-IV): sequencing the most valuable type-strain genomes for metagenomic binning, comparative biology and taxonomic classification.</title>
        <authorList>
            <person name="Goeker M."/>
        </authorList>
    </citation>
    <scope>NUCLEOTIDE SEQUENCE [LARGE SCALE GENOMIC DNA]</scope>
    <source>
        <strain evidence="1 2">DSM 105074</strain>
    </source>
</reference>